<keyword evidence="4" id="KW-0804">Transcription</keyword>
<protein>
    <submittedName>
        <fullName evidence="7">GAF domain-containing protein</fullName>
    </submittedName>
</protein>
<evidence type="ECO:0000256" key="3">
    <source>
        <dbReference type="ARBA" id="ARBA00023015"/>
    </source>
</evidence>
<dbReference type="PIRSF" id="PIRSF036625">
    <property type="entry name" value="GAF_ANTAR"/>
    <property type="match status" value="1"/>
</dbReference>
<dbReference type="AlphaFoldDB" id="A0A7X0HGG4"/>
<dbReference type="SMART" id="SM01012">
    <property type="entry name" value="ANTAR"/>
    <property type="match status" value="1"/>
</dbReference>
<dbReference type="InterPro" id="IPR029016">
    <property type="entry name" value="GAF-like_dom_sf"/>
</dbReference>
<accession>A0A7X0HGG4</accession>
<comment type="caution">
    <text evidence="7">The sequence shown here is derived from an EMBL/GenBank/DDBJ whole genome shotgun (WGS) entry which is preliminary data.</text>
</comment>
<dbReference type="InterPro" id="IPR003018">
    <property type="entry name" value="GAF"/>
</dbReference>
<dbReference type="Gene3D" id="3.30.450.40">
    <property type="match status" value="1"/>
</dbReference>
<dbReference type="Pfam" id="PF03861">
    <property type="entry name" value="ANTAR"/>
    <property type="match status" value="1"/>
</dbReference>
<evidence type="ECO:0000256" key="1">
    <source>
        <dbReference type="ARBA" id="ARBA00022679"/>
    </source>
</evidence>
<dbReference type="Gene3D" id="1.10.10.10">
    <property type="entry name" value="Winged helix-like DNA-binding domain superfamily/Winged helix DNA-binding domain"/>
    <property type="match status" value="1"/>
</dbReference>
<dbReference type="RefSeq" id="WP_185032296.1">
    <property type="nucleotide sequence ID" value="NZ_BNBN01000003.1"/>
</dbReference>
<feature type="domain" description="ANTAR" evidence="6">
    <location>
        <begin position="192"/>
        <end position="253"/>
    </location>
</feature>
<dbReference type="GO" id="GO:0016301">
    <property type="term" value="F:kinase activity"/>
    <property type="evidence" value="ECO:0007669"/>
    <property type="project" value="UniProtKB-KW"/>
</dbReference>
<evidence type="ECO:0000259" key="6">
    <source>
        <dbReference type="PROSITE" id="PS50921"/>
    </source>
</evidence>
<evidence type="ECO:0000313" key="8">
    <source>
        <dbReference type="Proteomes" id="UP000540423"/>
    </source>
</evidence>
<dbReference type="InterPro" id="IPR036388">
    <property type="entry name" value="WH-like_DNA-bd_sf"/>
</dbReference>
<dbReference type="InterPro" id="IPR011006">
    <property type="entry name" value="CheY-like_superfamily"/>
</dbReference>
<evidence type="ECO:0000256" key="5">
    <source>
        <dbReference type="SAM" id="MobiDB-lite"/>
    </source>
</evidence>
<name>A0A7X0HGG4_9ACTN</name>
<dbReference type="SMART" id="SM00065">
    <property type="entry name" value="GAF"/>
    <property type="match status" value="1"/>
</dbReference>
<keyword evidence="8" id="KW-1185">Reference proteome</keyword>
<evidence type="ECO:0000256" key="2">
    <source>
        <dbReference type="ARBA" id="ARBA00022777"/>
    </source>
</evidence>
<sequence>MTDTTDVGADPGRSSTPHTGFDLGSVHDALADWRGLDSFLQELTVQAVRMVDSADSCSVTMHRGGRLVTTATSDSEALVLDALQYDVEAGPCVCSLEKGVEMYVADTLSEQRWGPYPRLAAAQGIRSVFAAPLSVQVRVADPPRRSTPDVRRNTVGALNLYSRKPRAFQEDMEIARRFSEQAAGAVAVAQRIEAEAEAAEDLRAAMRSRYVIDQAIGIVMARQRCPADEALGVLRKASQGRNVKLRELCAELVMQTGGSPPKPGAFANRG</sequence>
<reference evidence="7 8" key="1">
    <citation type="submission" date="2020-08" db="EMBL/GenBank/DDBJ databases">
        <title>Genomic Encyclopedia of Type Strains, Phase IV (KMG-IV): sequencing the most valuable type-strain genomes for metagenomic binning, comparative biology and taxonomic classification.</title>
        <authorList>
            <person name="Goeker M."/>
        </authorList>
    </citation>
    <scope>NUCLEOTIDE SEQUENCE [LARGE SCALE GENOMIC DNA]</scope>
    <source>
        <strain evidence="7 8">DSM 40141</strain>
    </source>
</reference>
<feature type="region of interest" description="Disordered" evidence="5">
    <location>
        <begin position="1"/>
        <end position="21"/>
    </location>
</feature>
<dbReference type="GO" id="GO:0003723">
    <property type="term" value="F:RNA binding"/>
    <property type="evidence" value="ECO:0007669"/>
    <property type="project" value="InterPro"/>
</dbReference>
<dbReference type="PROSITE" id="PS50921">
    <property type="entry name" value="ANTAR"/>
    <property type="match status" value="1"/>
</dbReference>
<keyword evidence="1" id="KW-0808">Transferase</keyword>
<organism evidence="7 8">
    <name type="scientific">Streptomyces candidus</name>
    <dbReference type="NCBI Taxonomy" id="67283"/>
    <lineage>
        <taxon>Bacteria</taxon>
        <taxon>Bacillati</taxon>
        <taxon>Actinomycetota</taxon>
        <taxon>Actinomycetes</taxon>
        <taxon>Kitasatosporales</taxon>
        <taxon>Streptomycetaceae</taxon>
        <taxon>Streptomyces</taxon>
    </lineage>
</organism>
<dbReference type="Pfam" id="PF01590">
    <property type="entry name" value="GAF"/>
    <property type="match status" value="1"/>
</dbReference>
<dbReference type="InterPro" id="IPR005561">
    <property type="entry name" value="ANTAR"/>
</dbReference>
<evidence type="ECO:0000313" key="7">
    <source>
        <dbReference type="EMBL" id="MBB6437181.1"/>
    </source>
</evidence>
<keyword evidence="2" id="KW-0418">Kinase</keyword>
<proteinExistence type="predicted"/>
<dbReference type="SUPFAM" id="SSF52172">
    <property type="entry name" value="CheY-like"/>
    <property type="match status" value="1"/>
</dbReference>
<dbReference type="EMBL" id="JACHEM010000009">
    <property type="protein sequence ID" value="MBB6437181.1"/>
    <property type="molecule type" value="Genomic_DNA"/>
</dbReference>
<gene>
    <name evidence="7" type="ORF">HNQ79_003664</name>
</gene>
<keyword evidence="3" id="KW-0805">Transcription regulation</keyword>
<dbReference type="SUPFAM" id="SSF55781">
    <property type="entry name" value="GAF domain-like"/>
    <property type="match status" value="1"/>
</dbReference>
<evidence type="ECO:0000256" key="4">
    <source>
        <dbReference type="ARBA" id="ARBA00023163"/>
    </source>
</evidence>
<dbReference type="InterPro" id="IPR012074">
    <property type="entry name" value="GAF_ANTAR"/>
</dbReference>
<dbReference type="Proteomes" id="UP000540423">
    <property type="component" value="Unassembled WGS sequence"/>
</dbReference>